<protein>
    <recommendedName>
        <fullName evidence="4">DUF1700 domain-containing protein</fullName>
    </recommendedName>
</protein>
<proteinExistence type="predicted"/>
<evidence type="ECO:0000313" key="2">
    <source>
        <dbReference type="EMBL" id="CAK1255218.1"/>
    </source>
</evidence>
<evidence type="ECO:0008006" key="4">
    <source>
        <dbReference type="Google" id="ProtNLM"/>
    </source>
</evidence>
<keyword evidence="1" id="KW-0472">Membrane</keyword>
<organism evidence="2 3">
    <name type="scientific">Fructobacillus evanidus</name>
    <dbReference type="NCBI Taxonomy" id="3064281"/>
    <lineage>
        <taxon>Bacteria</taxon>
        <taxon>Bacillati</taxon>
        <taxon>Bacillota</taxon>
        <taxon>Bacilli</taxon>
        <taxon>Lactobacillales</taxon>
        <taxon>Lactobacillaceae</taxon>
        <taxon>Fructobacillus</taxon>
    </lineage>
</organism>
<accession>A0ABN9Z083</accession>
<dbReference type="RefSeq" id="WP_338348601.1">
    <property type="nucleotide sequence ID" value="NZ_CAUZMB010000019.1"/>
</dbReference>
<keyword evidence="1" id="KW-0812">Transmembrane</keyword>
<feature type="transmembrane region" description="Helical" evidence="1">
    <location>
        <begin position="116"/>
        <end position="142"/>
    </location>
</feature>
<evidence type="ECO:0000256" key="1">
    <source>
        <dbReference type="SAM" id="Phobius"/>
    </source>
</evidence>
<name>A0ABN9Z083_9LACO</name>
<keyword evidence="3" id="KW-1185">Reference proteome</keyword>
<evidence type="ECO:0000313" key="3">
    <source>
        <dbReference type="Proteomes" id="UP001314166"/>
    </source>
</evidence>
<reference evidence="2 3" key="1">
    <citation type="submission" date="2023-10" db="EMBL/GenBank/DDBJ databases">
        <authorList>
            <person name="Botero Cardona J."/>
        </authorList>
    </citation>
    <scope>NUCLEOTIDE SEQUENCE [LARGE SCALE GENOMIC DNA]</scope>
    <source>
        <strain evidence="2 3">R-55214</strain>
    </source>
</reference>
<dbReference type="Proteomes" id="UP001314166">
    <property type="component" value="Unassembled WGS sequence"/>
</dbReference>
<keyword evidence="1" id="KW-1133">Transmembrane helix</keyword>
<sequence>MSEINYYRDKILRYIYLQPEVEVSMSKIQRKFNKITVDEFESLYHEYSDEGLIKLGPKGTINMFTVGAVSDDDPSSQPVSVESKATDRYSTVLLTLKGREIVEHNKKLVMTSWSKMIANPMIAIIISYIIGILTSTPVKAIIRQLLN</sequence>
<dbReference type="EMBL" id="CAUZMB010000019">
    <property type="protein sequence ID" value="CAK1255218.1"/>
    <property type="molecule type" value="Genomic_DNA"/>
</dbReference>
<comment type="caution">
    <text evidence="2">The sequence shown here is derived from an EMBL/GenBank/DDBJ whole genome shotgun (WGS) entry which is preliminary data.</text>
</comment>
<gene>
    <name evidence="2" type="ORF">R55214_HHFBAMCI_01663</name>
</gene>